<protein>
    <recommendedName>
        <fullName evidence="6">Phy rapidly regulated 1</fullName>
    </recommendedName>
</protein>
<name>A0ABR2RIB4_9ROSI</name>
<evidence type="ECO:0000313" key="4">
    <source>
        <dbReference type="EMBL" id="KAK9012620.1"/>
    </source>
</evidence>
<proteinExistence type="predicted"/>
<evidence type="ECO:0000256" key="3">
    <source>
        <dbReference type="SAM" id="Phobius"/>
    </source>
</evidence>
<evidence type="ECO:0000313" key="5">
    <source>
        <dbReference type="Proteomes" id="UP001396334"/>
    </source>
</evidence>
<sequence>MADPTVFNGESEDQTADDFDDANEPKLIRLDTKIRRLESQKMDLSNENNDLKERIKKVTMEFDRLRNEQAEMRQEMDQLDEDKRILESITARSTILETEVARLQHDLITSISEVDEANKELIHLKGELEEKGSLIERLDREITELKKERVEGEQRERDLDRKVGVLEVTGTEEMSKRVRIEEDLRDKVDGLRRKVMELEAELGRTRFELETTREGHRESEEKATGLQVKLLELIEEVEKKTAEGIIGKSREIVAASGSKGKGPSVSWLVAAGTAGAIIVAAAAVYVCSRKRS</sequence>
<feature type="region of interest" description="Disordered" evidence="2">
    <location>
        <begin position="1"/>
        <end position="24"/>
    </location>
</feature>
<keyword evidence="1" id="KW-0175">Coiled coil</keyword>
<dbReference type="Proteomes" id="UP001396334">
    <property type="component" value="Unassembled WGS sequence"/>
</dbReference>
<feature type="transmembrane region" description="Helical" evidence="3">
    <location>
        <begin position="265"/>
        <end position="287"/>
    </location>
</feature>
<organism evidence="4 5">
    <name type="scientific">Hibiscus sabdariffa</name>
    <name type="common">roselle</name>
    <dbReference type="NCBI Taxonomy" id="183260"/>
    <lineage>
        <taxon>Eukaryota</taxon>
        <taxon>Viridiplantae</taxon>
        <taxon>Streptophyta</taxon>
        <taxon>Embryophyta</taxon>
        <taxon>Tracheophyta</taxon>
        <taxon>Spermatophyta</taxon>
        <taxon>Magnoliopsida</taxon>
        <taxon>eudicotyledons</taxon>
        <taxon>Gunneridae</taxon>
        <taxon>Pentapetalae</taxon>
        <taxon>rosids</taxon>
        <taxon>malvids</taxon>
        <taxon>Malvales</taxon>
        <taxon>Malvaceae</taxon>
        <taxon>Malvoideae</taxon>
        <taxon>Hibiscus</taxon>
    </lineage>
</organism>
<evidence type="ECO:0000256" key="2">
    <source>
        <dbReference type="SAM" id="MobiDB-lite"/>
    </source>
</evidence>
<reference evidence="4 5" key="1">
    <citation type="journal article" date="2024" name="G3 (Bethesda)">
        <title>Genome assembly of Hibiscus sabdariffa L. provides insights into metabolisms of medicinal natural products.</title>
        <authorList>
            <person name="Kim T."/>
        </authorList>
    </citation>
    <scope>NUCLEOTIDE SEQUENCE [LARGE SCALE GENOMIC DNA]</scope>
    <source>
        <strain evidence="4">TK-2024</strain>
        <tissue evidence="4">Old leaves</tissue>
    </source>
</reference>
<evidence type="ECO:0000256" key="1">
    <source>
        <dbReference type="SAM" id="Coils"/>
    </source>
</evidence>
<keyword evidence="3" id="KW-0812">Transmembrane</keyword>
<comment type="caution">
    <text evidence="4">The sequence shown here is derived from an EMBL/GenBank/DDBJ whole genome shotgun (WGS) entry which is preliminary data.</text>
</comment>
<evidence type="ECO:0008006" key="6">
    <source>
        <dbReference type="Google" id="ProtNLM"/>
    </source>
</evidence>
<accession>A0ABR2RIB4</accession>
<keyword evidence="5" id="KW-1185">Reference proteome</keyword>
<keyword evidence="3" id="KW-0472">Membrane</keyword>
<feature type="coiled-coil region" evidence="1">
    <location>
        <begin position="27"/>
        <end position="208"/>
    </location>
</feature>
<dbReference type="EMBL" id="JBBPBN010000022">
    <property type="protein sequence ID" value="KAK9012620.1"/>
    <property type="molecule type" value="Genomic_DNA"/>
</dbReference>
<gene>
    <name evidence="4" type="ORF">V6N11_040662</name>
</gene>
<keyword evidence="3" id="KW-1133">Transmembrane helix</keyword>
<feature type="compositionally biased region" description="Acidic residues" evidence="2">
    <location>
        <begin position="10"/>
        <end position="22"/>
    </location>
</feature>